<protein>
    <submittedName>
        <fullName evidence="6">Ras GTPase-activating protein-binding protein 2-like isoform X1</fullName>
    </submittedName>
</protein>
<sequence>METQADSSSPAPQVVGNAFVQQYYSVLSESPELAHKFYEEASVLSRPEVNGQMTSVTSMKVINDFIMSMDYSRVEILTADAQASYNGGVIILVTGFFTGEDNTRKQFSQTFFLAPQANGFVVLNDIFRYVEAKEPGDVVTVDSVDEEGAPTAPLTPDSEPVHVPNPPAQNHSITIAEEDTNNSEEVGHSLTNGDREVLEEIAAPADEQVVRSLVDTLPVIEKTAPTVLEDGSKKTYASIVHALKGNASPFHVRVPPAKPVEQPRVTAAAPETSVPVNNSAPEKNNERNNFNAAKGHSIFVAKLPMNATVEQLREVFEKFGAIKRDGIQVRSYREQRSCFGFVEFESASSVQSALEASPILIGDRKAPIEAKRADNDGGKYPPRRDNFRGNNFRDRGNFGGGRGYGRNDAEEGGLSGQGRGSSGRSGDVNQKVYQNGGRVSRQGPGQGQRGMK</sequence>
<reference evidence="6 8" key="1">
    <citation type="journal article" date="2020" name="Nat. Commun.">
        <title>Genome of Tripterygium wilfordii and identification of cytochrome P450 involved in triptolide biosynthesis.</title>
        <authorList>
            <person name="Tu L."/>
            <person name="Su P."/>
            <person name="Zhang Z."/>
            <person name="Gao L."/>
            <person name="Wang J."/>
            <person name="Hu T."/>
            <person name="Zhou J."/>
            <person name="Zhang Y."/>
            <person name="Zhao Y."/>
            <person name="Liu Y."/>
            <person name="Song Y."/>
            <person name="Tong Y."/>
            <person name="Lu Y."/>
            <person name="Yang J."/>
            <person name="Xu C."/>
            <person name="Jia M."/>
            <person name="Peters R.J."/>
            <person name="Huang L."/>
            <person name="Gao W."/>
        </authorList>
    </citation>
    <scope>NUCLEOTIDE SEQUENCE [LARGE SCALE GENOMIC DNA]</scope>
    <source>
        <strain evidence="8">cv. XIE 37</strain>
        <strain evidence="6">XIE 37</strain>
        <tissue evidence="6">Leaf</tissue>
    </source>
</reference>
<name>A0A7J7E0I4_TRIWF</name>
<dbReference type="Pfam" id="PF00076">
    <property type="entry name" value="RRM_1"/>
    <property type="match status" value="1"/>
</dbReference>
<feature type="region of interest" description="Disordered" evidence="3">
    <location>
        <begin position="367"/>
        <end position="452"/>
    </location>
</feature>
<accession>A0A7J7E0I4</accession>
<comment type="caution">
    <text evidence="6">The sequence shown here is derived from an EMBL/GenBank/DDBJ whole genome shotgun (WGS) entry which is preliminary data.</text>
</comment>
<dbReference type="EMBL" id="JAAARO010000002">
    <property type="protein sequence ID" value="KAF5752046.1"/>
    <property type="molecule type" value="Genomic_DNA"/>
</dbReference>
<dbReference type="FunFam" id="3.10.450.50:FF:000003">
    <property type="entry name" value="Nuclear transport factor 2 family protein"/>
    <property type="match status" value="1"/>
</dbReference>
<dbReference type="InterPro" id="IPR039539">
    <property type="entry name" value="Ras_GTPase_bind_prot"/>
</dbReference>
<evidence type="ECO:0000259" key="5">
    <source>
        <dbReference type="PROSITE" id="PS50177"/>
    </source>
</evidence>
<dbReference type="InterPro" id="IPR032710">
    <property type="entry name" value="NTF2-like_dom_sf"/>
</dbReference>
<dbReference type="SUPFAM" id="SSF54427">
    <property type="entry name" value="NTF2-like"/>
    <property type="match status" value="1"/>
</dbReference>
<evidence type="ECO:0000259" key="4">
    <source>
        <dbReference type="PROSITE" id="PS50102"/>
    </source>
</evidence>
<dbReference type="Proteomes" id="UP000593562">
    <property type="component" value="Unassembled WGS sequence"/>
</dbReference>
<dbReference type="FunCoup" id="A0A7J7E0I4">
    <property type="interactions" value="3691"/>
</dbReference>
<dbReference type="InterPro" id="IPR012677">
    <property type="entry name" value="Nucleotide-bd_a/b_plait_sf"/>
</dbReference>
<evidence type="ECO:0000313" key="6">
    <source>
        <dbReference type="EMBL" id="KAF5752041.1"/>
    </source>
</evidence>
<dbReference type="CDD" id="cd00780">
    <property type="entry name" value="NTF2"/>
    <property type="match status" value="1"/>
</dbReference>
<dbReference type="SUPFAM" id="SSF54928">
    <property type="entry name" value="RNA-binding domain, RBD"/>
    <property type="match status" value="1"/>
</dbReference>
<evidence type="ECO:0000256" key="1">
    <source>
        <dbReference type="ARBA" id="ARBA00022884"/>
    </source>
</evidence>
<dbReference type="PROSITE" id="PS50177">
    <property type="entry name" value="NTF2_DOMAIN"/>
    <property type="match status" value="1"/>
</dbReference>
<dbReference type="GO" id="GO:0005829">
    <property type="term" value="C:cytosol"/>
    <property type="evidence" value="ECO:0007669"/>
    <property type="project" value="TreeGrafter"/>
</dbReference>
<dbReference type="Gene3D" id="3.10.450.50">
    <property type="match status" value="1"/>
</dbReference>
<feature type="compositionally biased region" description="Gly residues" evidence="3">
    <location>
        <begin position="413"/>
        <end position="423"/>
    </location>
</feature>
<dbReference type="PANTHER" id="PTHR10693:SF45">
    <property type="entry name" value="NUCLEAR TRANSPORT FACTOR 2 (NTF2) FAMILY PROTEIN WITH RNA BINDING (RRM-RBD-RNP MOTIFS) DOMAIN-CONTAINING PROTEIN"/>
    <property type="match status" value="1"/>
</dbReference>
<evidence type="ECO:0000313" key="7">
    <source>
        <dbReference type="EMBL" id="KAF5752046.1"/>
    </source>
</evidence>
<dbReference type="GO" id="GO:0003729">
    <property type="term" value="F:mRNA binding"/>
    <property type="evidence" value="ECO:0007669"/>
    <property type="project" value="TreeGrafter"/>
</dbReference>
<feature type="compositionally biased region" description="Basic and acidic residues" evidence="3">
    <location>
        <begin position="367"/>
        <end position="396"/>
    </location>
</feature>
<evidence type="ECO:0000256" key="2">
    <source>
        <dbReference type="PROSITE-ProRule" id="PRU00176"/>
    </source>
</evidence>
<dbReference type="PROSITE" id="PS50102">
    <property type="entry name" value="RRM"/>
    <property type="match status" value="1"/>
</dbReference>
<dbReference type="PANTHER" id="PTHR10693">
    <property type="entry name" value="RAS GTPASE-ACTIVATING PROTEIN-BINDING PROTEIN"/>
    <property type="match status" value="1"/>
</dbReference>
<dbReference type="AlphaFoldDB" id="A0A7J7E0I4"/>
<gene>
    <name evidence="6" type="ORF">HS088_TW02G01061</name>
    <name evidence="7" type="ORF">HS088_TW02G01066</name>
</gene>
<dbReference type="InterPro" id="IPR035979">
    <property type="entry name" value="RBD_domain_sf"/>
</dbReference>
<dbReference type="GO" id="GO:1990904">
    <property type="term" value="C:ribonucleoprotein complex"/>
    <property type="evidence" value="ECO:0007669"/>
    <property type="project" value="TreeGrafter"/>
</dbReference>
<dbReference type="EMBL" id="JAAARO010000002">
    <property type="protein sequence ID" value="KAF5752041.1"/>
    <property type="molecule type" value="Genomic_DNA"/>
</dbReference>
<feature type="domain" description="NTF2" evidence="5">
    <location>
        <begin position="15"/>
        <end position="129"/>
    </location>
</feature>
<dbReference type="InParanoid" id="A0A7J7E0I4"/>
<dbReference type="InterPro" id="IPR000504">
    <property type="entry name" value="RRM_dom"/>
</dbReference>
<keyword evidence="8" id="KW-1185">Reference proteome</keyword>
<proteinExistence type="predicted"/>
<dbReference type="Pfam" id="PF02136">
    <property type="entry name" value="NTF2"/>
    <property type="match status" value="1"/>
</dbReference>
<keyword evidence="1 2" id="KW-0694">RNA-binding</keyword>
<dbReference type="SMART" id="SM00360">
    <property type="entry name" value="RRM"/>
    <property type="match status" value="1"/>
</dbReference>
<organism evidence="6 8">
    <name type="scientific">Tripterygium wilfordii</name>
    <name type="common">Thunder God vine</name>
    <dbReference type="NCBI Taxonomy" id="458696"/>
    <lineage>
        <taxon>Eukaryota</taxon>
        <taxon>Viridiplantae</taxon>
        <taxon>Streptophyta</taxon>
        <taxon>Embryophyta</taxon>
        <taxon>Tracheophyta</taxon>
        <taxon>Spermatophyta</taxon>
        <taxon>Magnoliopsida</taxon>
        <taxon>eudicotyledons</taxon>
        <taxon>Gunneridae</taxon>
        <taxon>Pentapetalae</taxon>
        <taxon>rosids</taxon>
        <taxon>fabids</taxon>
        <taxon>Celastrales</taxon>
        <taxon>Celastraceae</taxon>
        <taxon>Tripterygium</taxon>
    </lineage>
</organism>
<feature type="domain" description="RRM" evidence="4">
    <location>
        <begin position="296"/>
        <end position="373"/>
    </location>
</feature>
<dbReference type="Gene3D" id="3.30.70.330">
    <property type="match status" value="1"/>
</dbReference>
<evidence type="ECO:0000313" key="8">
    <source>
        <dbReference type="Proteomes" id="UP000593562"/>
    </source>
</evidence>
<dbReference type="InterPro" id="IPR018222">
    <property type="entry name" value="Nuclear_transport_factor_2_euk"/>
</dbReference>
<evidence type="ECO:0000256" key="3">
    <source>
        <dbReference type="SAM" id="MobiDB-lite"/>
    </source>
</evidence>
<dbReference type="InterPro" id="IPR002075">
    <property type="entry name" value="NTF2_dom"/>
</dbReference>